<feature type="compositionally biased region" description="Basic residues" evidence="1">
    <location>
        <begin position="778"/>
        <end position="788"/>
    </location>
</feature>
<dbReference type="Proteomes" id="UP001590950">
    <property type="component" value="Unassembled WGS sequence"/>
</dbReference>
<gene>
    <name evidence="3" type="ORF">N7G274_005247</name>
</gene>
<sequence>MRLRLTVQRHGLPPVQLLWTAGHALPAPYAAAGSSITISQFVEQINDIIPLESDDWGLEDYAVEVRGFECLHFSEVGEVLKEDDEVCIRPLQTSDLRARRITGRHQISADGKHLIDGVAFGRPFLRKADRPAIRIPPRKRRRITYDEEEDINDEELFDDRQVVVRAGFDDVDEATAGEGSDEDEDFSLGDEDDNDLDAELEDLQKDLVADPDKGGLTEGNVPAPSTRITRTRRSPKGLGLLQLTDGSGRLFAGQYRNPLLDIYGQDEPCHRQPALKVRTRSPVTLTERARKQMHSGTQESSASPVRVSRRSSSGSNKGVRFEDEEPATPATDREFENSDEADNENFEPAEVDESDKENTEPKADDIDSSTDSLNGSDSSSSTFSEFQASSSEQTSSSGSSSSGSSSDSEPEIQSSKLLDHECDHVETSSSDSASSSDSKSAAQQEARKTETWRTEERKAAQKYQWAMGNVKTALGQEISEPALSSSPSRPVAPSEGAKRTKKRNERRRMSNKLAYLKRKGILPTDANTADYQRFLGSNKIGETSIDEVTKQVHKEDVENIGDSDEFEKRRQALLASIASGGVNVSPGRSQEIMEPELPQSDGQARLNDDMEAPLPIAIQDDKQMMDVPTNAREAQEKVTEAVADSIFTGTAPSSLEEGSKESPTTKPQHRRSKLDLSGTKRMLFGSLGLRMPQNKEDESKIREKLMKDARPVKQPESNTDIETADDITAAAADDSWKKKIDLRAVECCYDGVELSTPPFPFVQRWDPQQQGGYNYGTNKKRKSKKRKRNNDNRYEESSYQSQHGKAANDNQDNTPRHESEQQLLPENGNAEVEQQEKGSSHDESLQDSIQISKQLQRENEDVSERTVVGAESTQDLPPLPEDPNTCPQLTRETATAGTIIAFKQFVMSAQTNWQPSISGYRTAIIKEVMDEGILQMDLARRDQPSKDFQYDEETGERIYGKFEMPGFNDAEDEIHNGEFKSTFEDLIEPILVQASDDGRDRNQEEPGQEQRSQEKSDSTPRAGFNDTASLQNAHNTTEQPIGGLDGAAEVVFKVEATMPSEETRQEISELIREAGWRSSIGSGVNGIMDAHGVDDTTETNGDNENFAPADAPSPKSNGFSSSPAFDAIEVASSPLPAVMKVAKSEHIPGFEVGDSFPPDPANSDALSMASGTKLTVEYPDLPTVGHESYVSQVGDDSDLFQEGAQYLSDFLGSDHQPPSQDLLSLSGMEKSPAQSTRSRTRLSREKRSPSISKTRDHPTDSEEEFPPLFSQAFEARMSQDIDIKTEFSSQEASISPPAMRKASGRLNGRQASSQSENHRECKPEGEWSGIDDNAIVEDDGGSTPRASLGSRIVDLTNSSDPPHTIYSDDDDDSYVLPSGPGWVKKSRTGGARNVPAKANSEKRKTKNR</sequence>
<feature type="compositionally biased region" description="Basic and acidic residues" evidence="1">
    <location>
        <begin position="834"/>
        <end position="844"/>
    </location>
</feature>
<proteinExistence type="predicted"/>
<reference evidence="3 4" key="1">
    <citation type="submission" date="2024-09" db="EMBL/GenBank/DDBJ databases">
        <title>Rethinking Asexuality: The Enigmatic Case of Functional Sexual Genes in Lepraria (Stereocaulaceae).</title>
        <authorList>
            <person name="Doellman M."/>
            <person name="Sun Y."/>
            <person name="Barcenas-Pena A."/>
            <person name="Lumbsch H.T."/>
            <person name="Grewe F."/>
        </authorList>
    </citation>
    <scope>NUCLEOTIDE SEQUENCE [LARGE SCALE GENOMIC DNA]</scope>
    <source>
        <strain evidence="3 4">Mercado 3170</strain>
    </source>
</reference>
<feature type="region of interest" description="Disordered" evidence="1">
    <location>
        <begin position="476"/>
        <end position="516"/>
    </location>
</feature>
<feature type="region of interest" description="Disordered" evidence="1">
    <location>
        <begin position="580"/>
        <end position="735"/>
    </location>
</feature>
<dbReference type="EMBL" id="JBEFKJ010000015">
    <property type="protein sequence ID" value="KAL2042059.1"/>
    <property type="molecule type" value="Genomic_DNA"/>
</dbReference>
<feature type="compositionally biased region" description="Basic and acidic residues" evidence="1">
    <location>
        <begin position="855"/>
        <end position="864"/>
    </location>
</feature>
<feature type="compositionally biased region" description="Basic and acidic residues" evidence="1">
    <location>
        <begin position="1242"/>
        <end position="1260"/>
    </location>
</feature>
<feature type="compositionally biased region" description="Basic and acidic residues" evidence="1">
    <location>
        <begin position="445"/>
        <end position="459"/>
    </location>
</feature>
<feature type="region of interest" description="Disordered" evidence="1">
    <location>
        <begin position="994"/>
        <end position="1027"/>
    </location>
</feature>
<feature type="compositionally biased region" description="Polar residues" evidence="1">
    <location>
        <begin position="766"/>
        <end position="777"/>
    </location>
</feature>
<evidence type="ECO:0000256" key="1">
    <source>
        <dbReference type="SAM" id="MobiDB-lite"/>
    </source>
</evidence>
<feature type="region of interest" description="Disordered" evidence="1">
    <location>
        <begin position="271"/>
        <end position="461"/>
    </location>
</feature>
<comment type="caution">
    <text evidence="3">The sequence shown here is derived from an EMBL/GenBank/DDBJ whole genome shotgun (WGS) entry which is preliminary data.</text>
</comment>
<dbReference type="Pfam" id="PF24054">
    <property type="entry name" value="DUF7357"/>
    <property type="match status" value="1"/>
</dbReference>
<feature type="compositionally biased region" description="Low complexity" evidence="1">
    <location>
        <begin position="369"/>
        <end position="415"/>
    </location>
</feature>
<feature type="compositionally biased region" description="Low complexity" evidence="1">
    <location>
        <begin position="428"/>
        <end position="442"/>
    </location>
</feature>
<evidence type="ECO:0000313" key="4">
    <source>
        <dbReference type="Proteomes" id="UP001590950"/>
    </source>
</evidence>
<feature type="compositionally biased region" description="Acidic residues" evidence="1">
    <location>
        <begin position="337"/>
        <end position="355"/>
    </location>
</feature>
<accession>A0ABR4A839</accession>
<dbReference type="InterPro" id="IPR055781">
    <property type="entry name" value="DUF7357"/>
</dbReference>
<feature type="domain" description="DUF7357" evidence="2">
    <location>
        <begin position="1"/>
        <end position="138"/>
    </location>
</feature>
<feature type="compositionally biased region" description="Polar residues" evidence="1">
    <location>
        <begin position="797"/>
        <end position="813"/>
    </location>
</feature>
<name>A0ABR4A839_9LECA</name>
<feature type="region of interest" description="Disordered" evidence="1">
    <location>
        <begin position="209"/>
        <end position="234"/>
    </location>
</feature>
<feature type="region of interest" description="Disordered" evidence="1">
    <location>
        <begin position="170"/>
        <end position="193"/>
    </location>
</feature>
<protein>
    <recommendedName>
        <fullName evidence="2">DUF7357 domain-containing protein</fullName>
    </recommendedName>
</protein>
<organism evidence="3 4">
    <name type="scientific">Stereocaulon virgatum</name>
    <dbReference type="NCBI Taxonomy" id="373712"/>
    <lineage>
        <taxon>Eukaryota</taxon>
        <taxon>Fungi</taxon>
        <taxon>Dikarya</taxon>
        <taxon>Ascomycota</taxon>
        <taxon>Pezizomycotina</taxon>
        <taxon>Lecanoromycetes</taxon>
        <taxon>OSLEUM clade</taxon>
        <taxon>Lecanoromycetidae</taxon>
        <taxon>Lecanorales</taxon>
        <taxon>Lecanorineae</taxon>
        <taxon>Stereocaulaceae</taxon>
        <taxon>Stereocaulon</taxon>
    </lineage>
</organism>
<feature type="compositionally biased region" description="Basic and acidic residues" evidence="1">
    <location>
        <begin position="1316"/>
        <end position="1325"/>
    </location>
</feature>
<feature type="compositionally biased region" description="Basic and acidic residues" evidence="1">
    <location>
        <begin position="693"/>
        <end position="713"/>
    </location>
</feature>
<feature type="compositionally biased region" description="Basic residues" evidence="1">
    <location>
        <begin position="499"/>
        <end position="516"/>
    </location>
</feature>
<feature type="compositionally biased region" description="Low complexity" evidence="1">
    <location>
        <begin position="300"/>
        <end position="315"/>
    </location>
</feature>
<evidence type="ECO:0000313" key="3">
    <source>
        <dbReference type="EMBL" id="KAL2042059.1"/>
    </source>
</evidence>
<feature type="compositionally biased region" description="Basic and acidic residues" evidence="1">
    <location>
        <begin position="417"/>
        <end position="426"/>
    </location>
</feature>
<feature type="region of interest" description="Disordered" evidence="1">
    <location>
        <begin position="756"/>
        <end position="883"/>
    </location>
</feature>
<feature type="compositionally biased region" description="Basic and acidic residues" evidence="1">
    <location>
        <begin position="356"/>
        <end position="365"/>
    </location>
</feature>
<feature type="region of interest" description="Disordered" evidence="1">
    <location>
        <begin position="1093"/>
        <end position="1120"/>
    </location>
</feature>
<keyword evidence="4" id="KW-1185">Reference proteome</keyword>
<feature type="region of interest" description="Disordered" evidence="1">
    <location>
        <begin position="1208"/>
        <end position="1408"/>
    </location>
</feature>
<evidence type="ECO:0000259" key="2">
    <source>
        <dbReference type="Pfam" id="PF24054"/>
    </source>
</evidence>